<dbReference type="GO" id="GO:0006508">
    <property type="term" value="P:proteolysis"/>
    <property type="evidence" value="ECO:0007669"/>
    <property type="project" value="UniProtKB-KW"/>
</dbReference>
<dbReference type="NCBIfam" id="NF000642">
    <property type="entry name" value="PRK00024.1"/>
    <property type="match status" value="1"/>
</dbReference>
<dbReference type="PROSITE" id="PS50249">
    <property type="entry name" value="MPN"/>
    <property type="match status" value="1"/>
</dbReference>
<dbReference type="GO" id="GO:0046872">
    <property type="term" value="F:metal ion binding"/>
    <property type="evidence" value="ECO:0007669"/>
    <property type="project" value="UniProtKB-KW"/>
</dbReference>
<keyword evidence="3" id="KW-0378">Hydrolase</keyword>
<evidence type="ECO:0000313" key="8">
    <source>
        <dbReference type="EMBL" id="BBF86120.1"/>
    </source>
</evidence>
<keyword evidence="9" id="KW-1185">Reference proteome</keyword>
<dbReference type="InterPro" id="IPR020891">
    <property type="entry name" value="UPF0758_CS"/>
</dbReference>
<protein>
    <submittedName>
        <fullName evidence="8">DNA repair protein RadC</fullName>
    </submittedName>
</protein>
<dbReference type="Pfam" id="PF04002">
    <property type="entry name" value="RadC"/>
    <property type="match status" value="1"/>
</dbReference>
<keyword evidence="2" id="KW-0479">Metal-binding</keyword>
<reference evidence="8 9" key="2">
    <citation type="journal article" date="2017" name="Genome Announc.">
        <title>Draft genome sequence of Aquitalea magnusonii strain H3, a plant growth-promoting bacterium of duckweed Lemna minor.</title>
        <authorList>
            <person name="Ishizawa H."/>
            <person name="Kuroda M."/>
            <person name="Ike M."/>
        </authorList>
    </citation>
    <scope>NUCLEOTIDE SEQUENCE [LARGE SCALE GENOMIC DNA]</scope>
    <source>
        <strain evidence="8 9">H3</strain>
    </source>
</reference>
<dbReference type="GO" id="GO:0008237">
    <property type="term" value="F:metallopeptidase activity"/>
    <property type="evidence" value="ECO:0007669"/>
    <property type="project" value="UniProtKB-KW"/>
</dbReference>
<dbReference type="InterPro" id="IPR010994">
    <property type="entry name" value="RuvA_2-like"/>
</dbReference>
<dbReference type="STRING" id="332411.VI06_03015"/>
<dbReference type="SUPFAM" id="SSF102712">
    <property type="entry name" value="JAB1/MPN domain"/>
    <property type="match status" value="1"/>
</dbReference>
<accession>A0A3G9GE24</accession>
<dbReference type="SUPFAM" id="SSF47781">
    <property type="entry name" value="RuvA domain 2-like"/>
    <property type="match status" value="1"/>
</dbReference>
<evidence type="ECO:0000256" key="3">
    <source>
        <dbReference type="ARBA" id="ARBA00022801"/>
    </source>
</evidence>
<reference evidence="9" key="3">
    <citation type="journal article" date="2017" name="Plant Physiol. Biochem.">
        <title>Differential oxidative and antioxidative response of duckweed Lemna minor toward plant growth promoting/inhibiting bacteria.</title>
        <authorList>
            <person name="Ishizawa H."/>
            <person name="Kuroda M."/>
            <person name="Morikawa M."/>
            <person name="Ike M."/>
        </authorList>
    </citation>
    <scope>NUCLEOTIDE SEQUENCE [LARGE SCALE GENOMIC DNA]</scope>
    <source>
        <strain evidence="9">H3</strain>
    </source>
</reference>
<sequence length="245" mass="26576">MDMMFADCVQTSYSQSKGKSFMSIIDWPLAERPREKLLAQGPAALSDAELLAIFLRTGIKGMTAVDMARQLLTQFGSLAALLGCQLADFERCPGLGAAKYAQLMACKELARRALAEEMTLSDVLDGPDAVKNYLRWAIGRRDVEVFVVLFLSAQHRLITVEELASGTLTEARVYPREVARRCLQHNAAAVIVAHNHPSGVAEPSAADRALTASLTAALALLDCRLLDHFVVTGSQAVSMAELGWL</sequence>
<comment type="similarity">
    <text evidence="6">Belongs to the UPF0758 family.</text>
</comment>
<dbReference type="InterPro" id="IPR025657">
    <property type="entry name" value="RadC_JAB"/>
</dbReference>
<evidence type="ECO:0000259" key="7">
    <source>
        <dbReference type="PROSITE" id="PS50249"/>
    </source>
</evidence>
<gene>
    <name evidence="8" type="ORF">DLM_2513</name>
</gene>
<dbReference type="EMBL" id="AP018823">
    <property type="protein sequence ID" value="BBF86120.1"/>
    <property type="molecule type" value="Genomic_DNA"/>
</dbReference>
<feature type="domain" description="MPN" evidence="7">
    <location>
        <begin position="123"/>
        <end position="245"/>
    </location>
</feature>
<evidence type="ECO:0000256" key="1">
    <source>
        <dbReference type="ARBA" id="ARBA00022670"/>
    </source>
</evidence>
<evidence type="ECO:0000256" key="2">
    <source>
        <dbReference type="ARBA" id="ARBA00022723"/>
    </source>
</evidence>
<evidence type="ECO:0000256" key="6">
    <source>
        <dbReference type="RuleBase" id="RU003797"/>
    </source>
</evidence>
<evidence type="ECO:0000256" key="4">
    <source>
        <dbReference type="ARBA" id="ARBA00022833"/>
    </source>
</evidence>
<name>A0A3G9GE24_9NEIS</name>
<evidence type="ECO:0000256" key="5">
    <source>
        <dbReference type="ARBA" id="ARBA00023049"/>
    </source>
</evidence>
<dbReference type="PANTHER" id="PTHR30471:SF3">
    <property type="entry name" value="UPF0758 PROTEIN YEES-RELATED"/>
    <property type="match status" value="1"/>
</dbReference>
<dbReference type="Gene3D" id="3.40.140.10">
    <property type="entry name" value="Cytidine Deaminase, domain 2"/>
    <property type="match status" value="1"/>
</dbReference>
<dbReference type="PROSITE" id="PS01302">
    <property type="entry name" value="UPF0758"/>
    <property type="match status" value="1"/>
</dbReference>
<dbReference type="InterPro" id="IPR046778">
    <property type="entry name" value="UPF0758_N"/>
</dbReference>
<organism evidence="8 9">
    <name type="scientific">Aquitalea magnusonii</name>
    <dbReference type="NCBI Taxonomy" id="332411"/>
    <lineage>
        <taxon>Bacteria</taxon>
        <taxon>Pseudomonadati</taxon>
        <taxon>Pseudomonadota</taxon>
        <taxon>Betaproteobacteria</taxon>
        <taxon>Neisseriales</taxon>
        <taxon>Chromobacteriaceae</taxon>
        <taxon>Aquitalea</taxon>
    </lineage>
</organism>
<dbReference type="InterPro" id="IPR001405">
    <property type="entry name" value="UPF0758"/>
</dbReference>
<dbReference type="PANTHER" id="PTHR30471">
    <property type="entry name" value="DNA REPAIR PROTEIN RADC"/>
    <property type="match status" value="1"/>
</dbReference>
<dbReference type="AlphaFoldDB" id="A0A3G9GE24"/>
<dbReference type="Pfam" id="PF20582">
    <property type="entry name" value="UPF0758_N"/>
    <property type="match status" value="1"/>
</dbReference>
<proteinExistence type="inferred from homology"/>
<dbReference type="KEGG" id="amah:DLM_2513"/>
<dbReference type="NCBIfam" id="TIGR00608">
    <property type="entry name" value="radc"/>
    <property type="match status" value="1"/>
</dbReference>
<dbReference type="CDD" id="cd08071">
    <property type="entry name" value="MPN_DUF2466"/>
    <property type="match status" value="1"/>
</dbReference>
<dbReference type="Proteomes" id="UP000198290">
    <property type="component" value="Chromosome"/>
</dbReference>
<dbReference type="InterPro" id="IPR037518">
    <property type="entry name" value="MPN"/>
</dbReference>
<keyword evidence="5" id="KW-0482">Metalloprotease</keyword>
<reference evidence="9" key="1">
    <citation type="journal article" date="2017" name="Biotechnol. Biofuels">
        <title>Evaluation of environmental bacterial communities as a factor affecting the growth of duckweed Lemna minor.</title>
        <authorList>
            <person name="Ishizawa H."/>
            <person name="Kuroda M."/>
            <person name="Morikawa M."/>
            <person name="Ike M."/>
        </authorList>
    </citation>
    <scope>NUCLEOTIDE SEQUENCE [LARGE SCALE GENOMIC DNA]</scope>
    <source>
        <strain evidence="9">H3</strain>
    </source>
</reference>
<evidence type="ECO:0000313" key="9">
    <source>
        <dbReference type="Proteomes" id="UP000198290"/>
    </source>
</evidence>
<keyword evidence="1" id="KW-0645">Protease</keyword>
<dbReference type="Gene3D" id="1.10.150.20">
    <property type="entry name" value="5' to 3' exonuclease, C-terminal subdomain"/>
    <property type="match status" value="1"/>
</dbReference>
<keyword evidence="4" id="KW-0862">Zinc</keyword>